<gene>
    <name evidence="1" type="ORF">BG845_01213</name>
</gene>
<dbReference type="InterPro" id="IPR046193">
    <property type="entry name" value="DUF6221"/>
</dbReference>
<organism evidence="1 2">
    <name type="scientific">Pseudonocardia autotrophica</name>
    <name type="common">Amycolata autotrophica</name>
    <name type="synonym">Nocardia autotrophica</name>
    <dbReference type="NCBI Taxonomy" id="2074"/>
    <lineage>
        <taxon>Bacteria</taxon>
        <taxon>Bacillati</taxon>
        <taxon>Actinomycetota</taxon>
        <taxon>Actinomycetes</taxon>
        <taxon>Pseudonocardiales</taxon>
        <taxon>Pseudonocardiaceae</taxon>
        <taxon>Pseudonocardia</taxon>
    </lineage>
</organism>
<keyword evidence="2" id="KW-1185">Reference proteome</keyword>
<evidence type="ECO:0000313" key="2">
    <source>
        <dbReference type="Proteomes" id="UP000194360"/>
    </source>
</evidence>
<dbReference type="EMBL" id="MIGB01000004">
    <property type="protein sequence ID" value="OSY42971.1"/>
    <property type="molecule type" value="Genomic_DNA"/>
</dbReference>
<sequence length="158" mass="17493">MTDLVEFLTARIDEDEQLARTVEQAVGAERKGEPYSDGSGIAAGDAFPTYPWGMVPEELPFMAGAGHPSRVLADVAAKRAILAAHPPVRFTDATLGLHDVEVCWRCHVRLDYPDDWDEQGAEGWTYPLVQERFPCGTVRALALPYRSHPDFNPAWEVA</sequence>
<comment type="caution">
    <text evidence="1">The sequence shown here is derived from an EMBL/GenBank/DDBJ whole genome shotgun (WGS) entry which is preliminary data.</text>
</comment>
<accession>A0A1Y2N719</accession>
<proteinExistence type="predicted"/>
<protein>
    <submittedName>
        <fullName evidence="1">Uncharacterized protein</fullName>
    </submittedName>
</protein>
<dbReference type="Pfam" id="PF19730">
    <property type="entry name" value="DUF6221"/>
    <property type="match status" value="1"/>
</dbReference>
<dbReference type="OrthoDB" id="4290974at2"/>
<reference evidence="1 2" key="1">
    <citation type="submission" date="2016-09" db="EMBL/GenBank/DDBJ databases">
        <title>Pseudonocardia autotrophica DSM535, a candidate organism with high potential of specific P450 cytochromes.</title>
        <authorList>
            <person name="Grumaz C."/>
            <person name="Vainshtein Y."/>
            <person name="Kirstahler P."/>
            <person name="Sohn K."/>
        </authorList>
    </citation>
    <scope>NUCLEOTIDE SEQUENCE [LARGE SCALE GENOMIC DNA]</scope>
    <source>
        <strain evidence="1 2">DSM 535</strain>
    </source>
</reference>
<evidence type="ECO:0000313" key="1">
    <source>
        <dbReference type="EMBL" id="OSY42971.1"/>
    </source>
</evidence>
<dbReference type="Proteomes" id="UP000194360">
    <property type="component" value="Unassembled WGS sequence"/>
</dbReference>
<dbReference type="RefSeq" id="WP_125911399.1">
    <property type="nucleotide sequence ID" value="NZ_AP018920.1"/>
</dbReference>
<dbReference type="AlphaFoldDB" id="A0A1Y2N719"/>
<name>A0A1Y2N719_PSEAH</name>
<dbReference type="STRING" id="2074.BG845_01213"/>